<sequence length="273" mass="31086">MMFGIFFKCCYLQRRIFNGFDAKPLQFPYIVSVRGIFYTCGGALLSERYVLTAGHCLMDIDKDEDVTVILGAYNYYNNKESGRLQIRSHNHWVHENFSMPFAENDLGIVELPYAVNFSDQIRPIKLSVDKSIDARISRDDKEIIAVLSGWGYQSADYEPAEILQTARMKLISYEDCIKFQSHFVEKLTRNHICAIGRDNRPGHAVLPCDGDSGSPLILDETQELIGITSYVKDAENGIALHYNDCRTDIAPAVFVRIPAYLNWISEKTGMKFE</sequence>
<evidence type="ECO:0000256" key="1">
    <source>
        <dbReference type="ARBA" id="ARBA00023157"/>
    </source>
</evidence>
<dbReference type="SMART" id="SM00020">
    <property type="entry name" value="Tryp_SPc"/>
    <property type="match status" value="1"/>
</dbReference>
<name>A0A9N9WSG7_9DIPT</name>
<comment type="similarity">
    <text evidence="2">Belongs to the peptidase S1 family. CLIP subfamily.</text>
</comment>
<gene>
    <name evidence="4" type="ORF">CHIRRI_LOCUS7227</name>
</gene>
<evidence type="ECO:0000256" key="2">
    <source>
        <dbReference type="ARBA" id="ARBA00024195"/>
    </source>
</evidence>
<dbReference type="Gene3D" id="2.40.10.10">
    <property type="entry name" value="Trypsin-like serine proteases"/>
    <property type="match status" value="1"/>
</dbReference>
<dbReference type="InterPro" id="IPR001254">
    <property type="entry name" value="Trypsin_dom"/>
</dbReference>
<keyword evidence="5" id="KW-1185">Reference proteome</keyword>
<dbReference type="InterPro" id="IPR001314">
    <property type="entry name" value="Peptidase_S1A"/>
</dbReference>
<dbReference type="InterPro" id="IPR018114">
    <property type="entry name" value="TRYPSIN_HIS"/>
</dbReference>
<evidence type="ECO:0000313" key="4">
    <source>
        <dbReference type="EMBL" id="CAG9804336.1"/>
    </source>
</evidence>
<protein>
    <recommendedName>
        <fullName evidence="3">Peptidase S1 domain-containing protein</fullName>
    </recommendedName>
</protein>
<accession>A0A9N9WSG7</accession>
<proteinExistence type="inferred from homology"/>
<dbReference type="OrthoDB" id="5565075at2759"/>
<dbReference type="AlphaFoldDB" id="A0A9N9WSG7"/>
<dbReference type="InterPro" id="IPR009003">
    <property type="entry name" value="Peptidase_S1_PA"/>
</dbReference>
<evidence type="ECO:0000259" key="3">
    <source>
        <dbReference type="PROSITE" id="PS50240"/>
    </source>
</evidence>
<reference evidence="4" key="2">
    <citation type="submission" date="2022-10" db="EMBL/GenBank/DDBJ databases">
        <authorList>
            <consortium name="ENA_rothamsted_submissions"/>
            <consortium name="culmorum"/>
            <person name="King R."/>
        </authorList>
    </citation>
    <scope>NUCLEOTIDE SEQUENCE</scope>
</reference>
<dbReference type="SUPFAM" id="SSF50494">
    <property type="entry name" value="Trypsin-like serine proteases"/>
    <property type="match status" value="1"/>
</dbReference>
<dbReference type="PROSITE" id="PS50240">
    <property type="entry name" value="TRYPSIN_DOM"/>
    <property type="match status" value="1"/>
</dbReference>
<dbReference type="PANTHER" id="PTHR24250">
    <property type="entry name" value="CHYMOTRYPSIN-RELATED"/>
    <property type="match status" value="1"/>
</dbReference>
<dbReference type="Pfam" id="PF00089">
    <property type="entry name" value="Trypsin"/>
    <property type="match status" value="1"/>
</dbReference>
<dbReference type="GO" id="GO:0004252">
    <property type="term" value="F:serine-type endopeptidase activity"/>
    <property type="evidence" value="ECO:0007669"/>
    <property type="project" value="InterPro"/>
</dbReference>
<dbReference type="PANTHER" id="PTHR24250:SF50">
    <property type="entry name" value="PEPTIDASE S1 DOMAIN-CONTAINING PROTEIN"/>
    <property type="match status" value="1"/>
</dbReference>
<keyword evidence="1" id="KW-1015">Disulfide bond</keyword>
<dbReference type="Proteomes" id="UP001153620">
    <property type="component" value="Chromosome 2"/>
</dbReference>
<organism evidence="4 5">
    <name type="scientific">Chironomus riparius</name>
    <dbReference type="NCBI Taxonomy" id="315576"/>
    <lineage>
        <taxon>Eukaryota</taxon>
        <taxon>Metazoa</taxon>
        <taxon>Ecdysozoa</taxon>
        <taxon>Arthropoda</taxon>
        <taxon>Hexapoda</taxon>
        <taxon>Insecta</taxon>
        <taxon>Pterygota</taxon>
        <taxon>Neoptera</taxon>
        <taxon>Endopterygota</taxon>
        <taxon>Diptera</taxon>
        <taxon>Nematocera</taxon>
        <taxon>Chironomoidea</taxon>
        <taxon>Chironomidae</taxon>
        <taxon>Chironominae</taxon>
        <taxon>Chironomus</taxon>
    </lineage>
</organism>
<dbReference type="GO" id="GO:0006508">
    <property type="term" value="P:proteolysis"/>
    <property type="evidence" value="ECO:0007669"/>
    <property type="project" value="InterPro"/>
</dbReference>
<dbReference type="InterPro" id="IPR043504">
    <property type="entry name" value="Peptidase_S1_PA_chymotrypsin"/>
</dbReference>
<dbReference type="CDD" id="cd00190">
    <property type="entry name" value="Tryp_SPc"/>
    <property type="match status" value="1"/>
</dbReference>
<dbReference type="PROSITE" id="PS00134">
    <property type="entry name" value="TRYPSIN_HIS"/>
    <property type="match status" value="1"/>
</dbReference>
<dbReference type="PRINTS" id="PR00722">
    <property type="entry name" value="CHYMOTRYPSIN"/>
</dbReference>
<dbReference type="FunFam" id="2.40.10.10:FF:000068">
    <property type="entry name" value="transmembrane protease serine 2"/>
    <property type="match status" value="1"/>
</dbReference>
<evidence type="ECO:0000313" key="5">
    <source>
        <dbReference type="Proteomes" id="UP001153620"/>
    </source>
</evidence>
<feature type="domain" description="Peptidase S1" evidence="3">
    <location>
        <begin position="16"/>
        <end position="269"/>
    </location>
</feature>
<reference evidence="4" key="1">
    <citation type="submission" date="2022-01" db="EMBL/GenBank/DDBJ databases">
        <authorList>
            <person name="King R."/>
        </authorList>
    </citation>
    <scope>NUCLEOTIDE SEQUENCE</scope>
</reference>
<dbReference type="EMBL" id="OU895878">
    <property type="protein sequence ID" value="CAG9804336.1"/>
    <property type="molecule type" value="Genomic_DNA"/>
</dbReference>